<dbReference type="AlphaFoldDB" id="A0A4Q0NZS4"/>
<keyword evidence="2" id="KW-1185">Reference proteome</keyword>
<organism evidence="1 2">
    <name type="scientific">Leeuwenhoekiella aestuarii</name>
    <dbReference type="NCBI Taxonomy" id="2249426"/>
    <lineage>
        <taxon>Bacteria</taxon>
        <taxon>Pseudomonadati</taxon>
        <taxon>Bacteroidota</taxon>
        <taxon>Flavobacteriia</taxon>
        <taxon>Flavobacteriales</taxon>
        <taxon>Flavobacteriaceae</taxon>
        <taxon>Leeuwenhoekiella</taxon>
    </lineage>
</organism>
<dbReference type="RefSeq" id="WP_128759573.1">
    <property type="nucleotide sequence ID" value="NZ_QOVI01000001.1"/>
</dbReference>
<comment type="caution">
    <text evidence="1">The sequence shown here is derived from an EMBL/GenBank/DDBJ whole genome shotgun (WGS) entry which is preliminary data.</text>
</comment>
<evidence type="ECO:0000313" key="2">
    <source>
        <dbReference type="Proteomes" id="UP000289821"/>
    </source>
</evidence>
<dbReference type="Proteomes" id="UP000289821">
    <property type="component" value="Unassembled WGS sequence"/>
</dbReference>
<gene>
    <name evidence="1" type="ORF">DSM04_101164</name>
</gene>
<reference evidence="1 2" key="1">
    <citation type="submission" date="2018-07" db="EMBL/GenBank/DDBJ databases">
        <title>Leeuwenhoekiella genomics.</title>
        <authorList>
            <person name="Tahon G."/>
            <person name="Willems A."/>
        </authorList>
    </citation>
    <scope>NUCLEOTIDE SEQUENCE [LARGE SCALE GENOMIC DNA]</scope>
    <source>
        <strain evidence="1 2">R-50232</strain>
    </source>
</reference>
<evidence type="ECO:0000313" key="1">
    <source>
        <dbReference type="EMBL" id="RXG17978.1"/>
    </source>
</evidence>
<accession>A0A4Q0NZS4</accession>
<sequence length="135" mass="15959">MKKAKIKEETRLLWEFTVDLAFVLRDFFEQDKDYENVRLLFQNGQIDIGNNFKNQKESLYPISSPTNLKSLKINANNPKDKENPLQTQVVLHFKPELENTICVIWKTDEQFNISLKDNLDIEKLAQKVFEKIKNN</sequence>
<protein>
    <submittedName>
        <fullName evidence="1">Uncharacterized protein</fullName>
    </submittedName>
</protein>
<dbReference type="EMBL" id="QOVI01000001">
    <property type="protein sequence ID" value="RXG17978.1"/>
    <property type="molecule type" value="Genomic_DNA"/>
</dbReference>
<proteinExistence type="predicted"/>
<name>A0A4Q0NZS4_9FLAO</name>